<protein>
    <submittedName>
        <fullName evidence="7">Di-heme-cytochrome C peroxidase</fullName>
    </submittedName>
</protein>
<evidence type="ECO:0000313" key="8">
    <source>
        <dbReference type="Proteomes" id="UP001467690"/>
    </source>
</evidence>
<dbReference type="Pfam" id="PF21419">
    <property type="entry name" value="RoxA-like_Cyt-c"/>
    <property type="match status" value="1"/>
</dbReference>
<dbReference type="InterPro" id="IPR036909">
    <property type="entry name" value="Cyt_c-like_dom_sf"/>
</dbReference>
<evidence type="ECO:0000256" key="1">
    <source>
        <dbReference type="ARBA" id="ARBA00022617"/>
    </source>
</evidence>
<accession>A0ABV1RD55</accession>
<organism evidence="7 8">
    <name type="scientific">Catenovulum sediminis</name>
    <dbReference type="NCBI Taxonomy" id="1740262"/>
    <lineage>
        <taxon>Bacteria</taxon>
        <taxon>Pseudomonadati</taxon>
        <taxon>Pseudomonadota</taxon>
        <taxon>Gammaproteobacteria</taxon>
        <taxon>Alteromonadales</taxon>
        <taxon>Alteromonadaceae</taxon>
        <taxon>Catenovulum</taxon>
    </lineage>
</organism>
<comment type="caution">
    <text evidence="7">The sequence shown here is derived from an EMBL/GenBank/DDBJ whole genome shotgun (WGS) entry which is preliminary data.</text>
</comment>
<evidence type="ECO:0000256" key="5">
    <source>
        <dbReference type="SAM" id="Phobius"/>
    </source>
</evidence>
<evidence type="ECO:0000256" key="4">
    <source>
        <dbReference type="PROSITE-ProRule" id="PRU00433"/>
    </source>
</evidence>
<dbReference type="PROSITE" id="PS51007">
    <property type="entry name" value="CYTC"/>
    <property type="match status" value="1"/>
</dbReference>
<dbReference type="NCBIfam" id="NF040606">
    <property type="entry name" value="CytoC_perox"/>
    <property type="match status" value="1"/>
</dbReference>
<dbReference type="EMBL" id="JBELOE010000064">
    <property type="protein sequence ID" value="MER2490707.1"/>
    <property type="molecule type" value="Genomic_DNA"/>
</dbReference>
<dbReference type="InterPro" id="IPR009056">
    <property type="entry name" value="Cyt_c-like_dom"/>
</dbReference>
<dbReference type="InterPro" id="IPR051395">
    <property type="entry name" value="Cytochrome_c_Peroxidase/MauG"/>
</dbReference>
<keyword evidence="5" id="KW-1133">Transmembrane helix</keyword>
<proteinExistence type="predicted"/>
<evidence type="ECO:0000259" key="6">
    <source>
        <dbReference type="PROSITE" id="PS51007"/>
    </source>
</evidence>
<dbReference type="PANTHER" id="PTHR30600">
    <property type="entry name" value="CYTOCHROME C PEROXIDASE-RELATED"/>
    <property type="match status" value="1"/>
</dbReference>
<keyword evidence="1 4" id="KW-0349">Heme</keyword>
<dbReference type="InterPro" id="IPR047758">
    <property type="entry name" value="CytoC_perox"/>
</dbReference>
<dbReference type="RefSeq" id="WP_350400466.1">
    <property type="nucleotide sequence ID" value="NZ_JBELOE010000064.1"/>
</dbReference>
<evidence type="ECO:0000256" key="2">
    <source>
        <dbReference type="ARBA" id="ARBA00022723"/>
    </source>
</evidence>
<keyword evidence="8" id="KW-1185">Reference proteome</keyword>
<gene>
    <name evidence="7" type="ORF">ABS311_02255</name>
</gene>
<dbReference type="SUPFAM" id="SSF46626">
    <property type="entry name" value="Cytochrome c"/>
    <property type="match status" value="1"/>
</dbReference>
<name>A0ABV1RD55_9ALTE</name>
<dbReference type="Gene3D" id="1.10.760.10">
    <property type="entry name" value="Cytochrome c-like domain"/>
    <property type="match status" value="1"/>
</dbReference>
<keyword evidence="2 4" id="KW-0479">Metal-binding</keyword>
<keyword evidence="5" id="KW-0472">Membrane</keyword>
<feature type="domain" description="Cytochrome c" evidence="6">
    <location>
        <begin position="459"/>
        <end position="546"/>
    </location>
</feature>
<evidence type="ECO:0000313" key="7">
    <source>
        <dbReference type="EMBL" id="MER2490707.1"/>
    </source>
</evidence>
<sequence length="707" mass="80398">MNFAQINIKLWLKLTTLFFLILIVIIGFSFYWKHQARFADKDALRGIQYIENKQFKEGFARVYPGPDFPNSQPHGKWQGWNIGQSMWYYNATQGSNLLPYDFFLFLEQHDNRDLFRSEQNIDKFRYIVQRATKQNPDGLPLGFVKDTYRDKEYVGLTCAACHTSQVVYDGVAIRIDGGPSMANMDGFMRELEIALTSTLNNETKKQRFINAILQYNKSASVFSDQNYSSAGEISADLEKYVRRISLYNFINSSPISYGYARLDAFGRIYNRVLQHVINKKQLERAICDAFDAATAKQLTETLEEGLVASEDLTHIFDKLVAQMDLHSGSDKLVENMQKLQKLKKMLFNIPDAPVSYPFLWDIAQHDYVQWNGIAANSGVGAIGRNTGEVMGVFATLDWHEDSGGTLSTLIGGQRKNENGKYTHFKSSIDVTNLRLIESQLKALQSPPWPEAVLPSINRNMAYQGKKLFIQHCSDCHQNIDPTNPSRKVVAQMLDLKKIKTDDKMALNSTQYQGHTGILEGIYLSTEVGNMLMQEKAPVASILTSATTNVVATPDPDKYFFTRWFDWLYNLTVTAFDNDIKPSIKRGDYMPDTTANPYASLHAYKGRPLNGIWATAPYLHNGSVPTLYDLLLPKCTATEYKENQCRPNKFMVGSRSFEPKKVGFVSEDYDGFEFDTSLTGNSNAGHEYATDELSDEQRWQLVEYMKTL</sequence>
<keyword evidence="5" id="KW-0812">Transmembrane</keyword>
<feature type="transmembrane region" description="Helical" evidence="5">
    <location>
        <begin position="12"/>
        <end position="32"/>
    </location>
</feature>
<keyword evidence="7" id="KW-0560">Oxidoreductase</keyword>
<dbReference type="PANTHER" id="PTHR30600:SF9">
    <property type="entry name" value="BLR7738 PROTEIN"/>
    <property type="match status" value="1"/>
</dbReference>
<dbReference type="Proteomes" id="UP001467690">
    <property type="component" value="Unassembled WGS sequence"/>
</dbReference>
<keyword evidence="3 4" id="KW-0408">Iron</keyword>
<evidence type="ECO:0000256" key="3">
    <source>
        <dbReference type="ARBA" id="ARBA00023004"/>
    </source>
</evidence>
<reference evidence="7 8" key="1">
    <citation type="submission" date="2024-06" db="EMBL/GenBank/DDBJ databases">
        <authorList>
            <person name="Chen R.Y."/>
        </authorList>
    </citation>
    <scope>NUCLEOTIDE SEQUENCE [LARGE SCALE GENOMIC DNA]</scope>
    <source>
        <strain evidence="7 8">D2</strain>
    </source>
</reference>
<dbReference type="GO" id="GO:0004601">
    <property type="term" value="F:peroxidase activity"/>
    <property type="evidence" value="ECO:0007669"/>
    <property type="project" value="UniProtKB-KW"/>
</dbReference>
<keyword evidence="7" id="KW-0575">Peroxidase</keyword>